<feature type="transmembrane region" description="Helical" evidence="1">
    <location>
        <begin position="130"/>
        <end position="149"/>
    </location>
</feature>
<protein>
    <submittedName>
        <fullName evidence="2">Uncharacterized protein</fullName>
    </submittedName>
</protein>
<dbReference type="STRING" id="1403316.PRV_00605"/>
<feature type="transmembrane region" description="Helical" evidence="1">
    <location>
        <begin position="53"/>
        <end position="82"/>
    </location>
</feature>
<dbReference type="KEGG" id="mpv:PRV_00605"/>
<accession>U5NFH0</accession>
<feature type="transmembrane region" description="Helical" evidence="1">
    <location>
        <begin position="255"/>
        <end position="274"/>
    </location>
</feature>
<keyword evidence="1" id="KW-0812">Transmembrane</keyword>
<dbReference type="PATRIC" id="fig|1403316.3.peg.98"/>
<dbReference type="PROSITE" id="PS51257">
    <property type="entry name" value="PROKAR_LIPOPROTEIN"/>
    <property type="match status" value="1"/>
</dbReference>
<dbReference type="AlphaFoldDB" id="U5NFH0"/>
<feature type="transmembrane region" description="Helical" evidence="1">
    <location>
        <begin position="103"/>
        <end position="124"/>
    </location>
</feature>
<dbReference type="Gene3D" id="1.10.1760.20">
    <property type="match status" value="1"/>
</dbReference>
<feature type="transmembrane region" description="Helical" evidence="1">
    <location>
        <begin position="161"/>
        <end position="183"/>
    </location>
</feature>
<dbReference type="HOGENOM" id="CLU_798518_0_0_14"/>
<dbReference type="EMBL" id="CP006771">
    <property type="protein sequence ID" value="AGX88889.1"/>
    <property type="molecule type" value="Genomic_DNA"/>
</dbReference>
<feature type="transmembrane region" description="Helical" evidence="1">
    <location>
        <begin position="12"/>
        <end position="33"/>
    </location>
</feature>
<organism evidence="2 3">
    <name type="scientific">Mycoplasma parvum str. Indiana</name>
    <dbReference type="NCBI Taxonomy" id="1403316"/>
    <lineage>
        <taxon>Bacteria</taxon>
        <taxon>Bacillati</taxon>
        <taxon>Mycoplasmatota</taxon>
        <taxon>Mollicutes</taxon>
        <taxon>Mycoplasmataceae</taxon>
        <taxon>Mycoplasma</taxon>
    </lineage>
</organism>
<keyword evidence="1" id="KW-1133">Transmembrane helix</keyword>
<reference evidence="2 3" key="1">
    <citation type="journal article" date="2013" name="Genome Announc.">
        <title>Genome Sequence of Mycoplasma parvum (Formerly Eperythrozoon parvum), a Diminutive Hemoplasma of the Pig.</title>
        <authorList>
            <person name="do Nascimento N.C."/>
            <person name="Dos Santos A.P."/>
            <person name="Chu Y."/>
            <person name="Guimaraes A.M."/>
            <person name="Pagliaro A."/>
            <person name="Messick J.B."/>
        </authorList>
    </citation>
    <scope>NUCLEOTIDE SEQUENCE [LARGE SCALE GENOMIC DNA]</scope>
    <source>
        <strain evidence="2 3">Indiana</strain>
    </source>
</reference>
<dbReference type="RefSeq" id="WP_022768990.1">
    <property type="nucleotide sequence ID" value="NC_022575.1"/>
</dbReference>
<evidence type="ECO:0000313" key="3">
    <source>
        <dbReference type="Proteomes" id="UP000017119"/>
    </source>
</evidence>
<feature type="transmembrane region" description="Helical" evidence="1">
    <location>
        <begin position="214"/>
        <end position="234"/>
    </location>
</feature>
<gene>
    <name evidence="2" type="ORF">PRV_00605</name>
</gene>
<keyword evidence="1" id="KW-0472">Membrane</keyword>
<sequence length="346" mass="38672">MSKDSLPSGGTILLWAFSALTIFTVLLGCKKLFFRLWCQKNYLIFPSLNINTISSIAMIIAANTAIIFAIIFLTHNLLGVVFQIYPGSRLLIETILIKIGGSLYGPVIGMLIGLLTDLLTVILTSSVFNYGYLLAAIFNGFLGGFIFMLRDTKKSRTKVKYWQNSIFIICLLIGTGIVFSFFFETVKAKNIASGGIALNIFGKDIKSPAWVFEAFLSTIAGLIIFGLIGSLVLSDERVSVKYCEKAKKWNIICRLIALNFISYILVDLITLPLFDIKISTLPYEQFFVMRNIALMPAVTFSTFIVWKIFKLNEKLHFTSFKEKTVLPSNSSSSSFPNIQCHPNLSY</sequence>
<proteinExistence type="predicted"/>
<evidence type="ECO:0000256" key="1">
    <source>
        <dbReference type="SAM" id="Phobius"/>
    </source>
</evidence>
<feature type="transmembrane region" description="Helical" evidence="1">
    <location>
        <begin position="286"/>
        <end position="306"/>
    </location>
</feature>
<name>U5NFH0_9MOLU</name>
<keyword evidence="3" id="KW-1185">Reference proteome</keyword>
<dbReference type="Proteomes" id="UP000017119">
    <property type="component" value="Chromosome"/>
</dbReference>
<evidence type="ECO:0000313" key="2">
    <source>
        <dbReference type="EMBL" id="AGX88889.1"/>
    </source>
</evidence>